<dbReference type="InterPro" id="IPR006856">
    <property type="entry name" value="MATalpha_HMGbox"/>
</dbReference>
<name>A0A383UY89_BLUHO</name>
<keyword evidence="3 5" id="KW-0804">Transcription</keyword>
<keyword evidence="4 5" id="KW-0539">Nucleus</keyword>
<keyword evidence="1 5" id="KW-0805">Transcription regulation</keyword>
<dbReference type="PROSITE" id="PS51325">
    <property type="entry name" value="ALPHA_BOX"/>
    <property type="match status" value="1"/>
</dbReference>
<dbReference type="GO" id="GO:0045895">
    <property type="term" value="P:positive regulation of mating-type specific transcription, DNA-templated"/>
    <property type="evidence" value="ECO:0007669"/>
    <property type="project" value="InterPro"/>
</dbReference>
<dbReference type="GO" id="GO:0008301">
    <property type="term" value="F:DNA binding, bending"/>
    <property type="evidence" value="ECO:0007669"/>
    <property type="project" value="InterPro"/>
</dbReference>
<keyword evidence="2 5" id="KW-0238">DNA-binding</keyword>
<evidence type="ECO:0000259" key="6">
    <source>
        <dbReference type="PROSITE" id="PS51325"/>
    </source>
</evidence>
<reference evidence="7 8" key="1">
    <citation type="submission" date="2017-11" db="EMBL/GenBank/DDBJ databases">
        <authorList>
            <person name="Kracher B."/>
        </authorList>
    </citation>
    <scope>NUCLEOTIDE SEQUENCE [LARGE SCALE GENOMIC DNA]</scope>
    <source>
        <strain evidence="7 8">RACE1</strain>
    </source>
</reference>
<protein>
    <recommendedName>
        <fullName evidence="6">Alpha box domain-containing protein</fullName>
    </recommendedName>
</protein>
<dbReference type="VEuPathDB" id="FungiDB:BLGHR1_16102"/>
<feature type="domain" description="Alpha box" evidence="6">
    <location>
        <begin position="1"/>
        <end position="51"/>
    </location>
</feature>
<organism evidence="7 8">
    <name type="scientific">Blumeria hordei</name>
    <name type="common">Barley powdery mildew</name>
    <name type="synonym">Blumeria graminis f. sp. hordei</name>
    <dbReference type="NCBI Taxonomy" id="2867405"/>
    <lineage>
        <taxon>Eukaryota</taxon>
        <taxon>Fungi</taxon>
        <taxon>Dikarya</taxon>
        <taxon>Ascomycota</taxon>
        <taxon>Pezizomycotina</taxon>
        <taxon>Leotiomycetes</taxon>
        <taxon>Erysiphales</taxon>
        <taxon>Erysiphaceae</taxon>
        <taxon>Blumeria</taxon>
    </lineage>
</organism>
<evidence type="ECO:0000256" key="4">
    <source>
        <dbReference type="ARBA" id="ARBA00023242"/>
    </source>
</evidence>
<evidence type="ECO:0000313" key="8">
    <source>
        <dbReference type="Proteomes" id="UP000275772"/>
    </source>
</evidence>
<proteinExistence type="inferred from homology"/>
<evidence type="ECO:0000256" key="3">
    <source>
        <dbReference type="ARBA" id="ARBA00023163"/>
    </source>
</evidence>
<evidence type="ECO:0000256" key="2">
    <source>
        <dbReference type="ARBA" id="ARBA00023125"/>
    </source>
</evidence>
<evidence type="ECO:0000256" key="1">
    <source>
        <dbReference type="ARBA" id="ARBA00023015"/>
    </source>
</evidence>
<dbReference type="EMBL" id="UNSH01000074">
    <property type="protein sequence ID" value="SZF05301.1"/>
    <property type="molecule type" value="Genomic_DNA"/>
</dbReference>
<sequence length="259" mass="29488">MNSWIGFRAFYKNVFPNMPQKDASSILTILWNKDPFKVKWAIVSAAYSKIRDTVTKKCAPLNVYLELVCPHVGIPTVEEYLEKLNWTSHTDERGLITFKQKIVPELSVLSHEILSSAVTSGEVIQLCADKGYISQATARQINSEVNDFVSFFGFKGTIKNQLSFQDSSQTECNAFECSQIYEEQSRSFAIESYSPNPADDFDFERFIREENFAIGYQGMTDSHGHEEILDENGNLQKNYSQVSIYENLNTQGILPENIE</sequence>
<evidence type="ECO:0000313" key="7">
    <source>
        <dbReference type="EMBL" id="SZF05301.1"/>
    </source>
</evidence>
<dbReference type="Proteomes" id="UP000275772">
    <property type="component" value="Unassembled WGS sequence"/>
</dbReference>
<dbReference type="Pfam" id="PF04769">
    <property type="entry name" value="MATalpha_HMGbox"/>
    <property type="match status" value="1"/>
</dbReference>
<dbReference type="AlphaFoldDB" id="A0A383UY89"/>
<comment type="subcellular location">
    <subcellularLocation>
        <location evidence="5">Nucleus</location>
    </subcellularLocation>
</comment>
<evidence type="ECO:0000256" key="5">
    <source>
        <dbReference type="RuleBase" id="RU003516"/>
    </source>
</evidence>
<dbReference type="GO" id="GO:0005634">
    <property type="term" value="C:nucleus"/>
    <property type="evidence" value="ECO:0007669"/>
    <property type="project" value="UniProtKB-SubCell"/>
</dbReference>
<comment type="similarity">
    <text evidence="5">Belongs to the MATALPHA1 family.</text>
</comment>
<gene>
    <name evidence="7" type="ORF">BLGHR1_16102</name>
</gene>
<accession>A0A383UY89</accession>